<proteinExistence type="predicted"/>
<sequence length="425" mass="46812">MVGFLVENMAKMGKWGAGIVIALLLGGVLFFTACRTSSQPVEPEPDAEPLVNVPFVYLQEPFPPLNVPEDNPTTPEKVALGRLLFFDSVLSENNDVACATCHQPSLGLSDGRSTSIGTSGIPVTRNAPTLWNVGYVQNLFWDGRIQSLEAQAVFPLTNPDEMGVRDLDALIAELLSYPEYVELFAAAFPDETIGLAQVEKALAAYQRTFISNNSPFDRFVAGEAGALTAAQQRGLDLFRSTKTRCVECHTFPTFSSESFRVIGVESDDLGRAAVFDGGLFGSFKVPTLRNVALTAPYMHNSSMTTLAEVVNFYADGGGRVRGVENMDGLVQPIDLSAEERAVLHDGSRLELRDYLFGDGSRKYAYQWMESNGTLRQRWDNAPHWSEIATKPHHTHLPNQEVPKPSTITNVEDLLGFLRKWFEQQA</sequence>
<dbReference type="Pfam" id="PF20126">
    <property type="entry name" value="TumE"/>
    <property type="match status" value="1"/>
</dbReference>
<dbReference type="FunFam" id="1.10.760.10:FF:000019">
    <property type="entry name" value="Di-heme cytochrome C peroxidase"/>
    <property type="match status" value="1"/>
</dbReference>
<feature type="domain" description="Di-haem cytochrome c peroxidase" evidence="10">
    <location>
        <begin position="75"/>
        <end position="224"/>
    </location>
</feature>
<dbReference type="GO" id="GO:0042597">
    <property type="term" value="C:periplasmic space"/>
    <property type="evidence" value="ECO:0007669"/>
    <property type="project" value="UniProtKB-SubCell"/>
</dbReference>
<evidence type="ECO:0000256" key="4">
    <source>
        <dbReference type="ARBA" id="ARBA00022723"/>
    </source>
</evidence>
<keyword evidence="11" id="KW-0575">Peroxidase</keyword>
<keyword evidence="6" id="KW-0574">Periplasm</keyword>
<dbReference type="GO" id="GO:0004130">
    <property type="term" value="F:cytochrome-c peroxidase activity"/>
    <property type="evidence" value="ECO:0007669"/>
    <property type="project" value="UniProtKB-EC"/>
</dbReference>
<gene>
    <name evidence="11" type="ORF">MNBD_CHLOROFLEXI01-2686</name>
</gene>
<evidence type="ECO:0000256" key="1">
    <source>
        <dbReference type="ARBA" id="ARBA00004418"/>
    </source>
</evidence>
<dbReference type="Pfam" id="PF03150">
    <property type="entry name" value="CCP_MauG"/>
    <property type="match status" value="1"/>
</dbReference>
<dbReference type="SUPFAM" id="SSF46626">
    <property type="entry name" value="Cytochrome c"/>
    <property type="match status" value="2"/>
</dbReference>
<keyword evidence="5" id="KW-0732">Signal</keyword>
<accession>A0A3B0V467</accession>
<keyword evidence="9" id="KW-0408">Iron</keyword>
<keyword evidence="8 11" id="KW-0560">Oxidoreductase</keyword>
<keyword evidence="7" id="KW-0249">Electron transport</keyword>
<evidence type="ECO:0000256" key="2">
    <source>
        <dbReference type="ARBA" id="ARBA00022448"/>
    </source>
</evidence>
<evidence type="ECO:0000256" key="6">
    <source>
        <dbReference type="ARBA" id="ARBA00022764"/>
    </source>
</evidence>
<dbReference type="EC" id="1.11.1.5" evidence="11"/>
<evidence type="ECO:0000256" key="9">
    <source>
        <dbReference type="ARBA" id="ARBA00023004"/>
    </source>
</evidence>
<dbReference type="InterPro" id="IPR045397">
    <property type="entry name" value="TumE-like"/>
</dbReference>
<comment type="subcellular location">
    <subcellularLocation>
        <location evidence="1">Periplasm</location>
    </subcellularLocation>
</comment>
<keyword evidence="2" id="KW-0813">Transport</keyword>
<keyword evidence="4" id="KW-0479">Metal-binding</keyword>
<dbReference type="InterPro" id="IPR051395">
    <property type="entry name" value="Cytochrome_c_Peroxidase/MauG"/>
</dbReference>
<evidence type="ECO:0000259" key="10">
    <source>
        <dbReference type="Pfam" id="PF03150"/>
    </source>
</evidence>
<evidence type="ECO:0000256" key="7">
    <source>
        <dbReference type="ARBA" id="ARBA00022982"/>
    </source>
</evidence>
<dbReference type="EMBL" id="UOEU01000459">
    <property type="protein sequence ID" value="VAW33552.1"/>
    <property type="molecule type" value="Genomic_DNA"/>
</dbReference>
<dbReference type="InterPro" id="IPR004852">
    <property type="entry name" value="Di-haem_cyt_c_peroxidsae"/>
</dbReference>
<dbReference type="PANTHER" id="PTHR30600">
    <property type="entry name" value="CYTOCHROME C PEROXIDASE-RELATED"/>
    <property type="match status" value="1"/>
</dbReference>
<dbReference type="GO" id="GO:0046872">
    <property type="term" value="F:metal ion binding"/>
    <property type="evidence" value="ECO:0007669"/>
    <property type="project" value="UniProtKB-KW"/>
</dbReference>
<evidence type="ECO:0000256" key="3">
    <source>
        <dbReference type="ARBA" id="ARBA00022617"/>
    </source>
</evidence>
<dbReference type="GO" id="GO:0009055">
    <property type="term" value="F:electron transfer activity"/>
    <property type="evidence" value="ECO:0007669"/>
    <property type="project" value="InterPro"/>
</dbReference>
<protein>
    <submittedName>
        <fullName evidence="11">Cytochrome c551 peroxidase</fullName>
        <ecNumber evidence="11">1.11.1.5</ecNumber>
    </submittedName>
</protein>
<dbReference type="InterPro" id="IPR036909">
    <property type="entry name" value="Cyt_c-like_dom_sf"/>
</dbReference>
<dbReference type="Gene3D" id="1.10.760.10">
    <property type="entry name" value="Cytochrome c-like domain"/>
    <property type="match status" value="2"/>
</dbReference>
<evidence type="ECO:0000256" key="8">
    <source>
        <dbReference type="ARBA" id="ARBA00023002"/>
    </source>
</evidence>
<dbReference type="GO" id="GO:0020037">
    <property type="term" value="F:heme binding"/>
    <property type="evidence" value="ECO:0007669"/>
    <property type="project" value="InterPro"/>
</dbReference>
<evidence type="ECO:0000313" key="11">
    <source>
        <dbReference type="EMBL" id="VAW33552.1"/>
    </source>
</evidence>
<evidence type="ECO:0000256" key="5">
    <source>
        <dbReference type="ARBA" id="ARBA00022729"/>
    </source>
</evidence>
<name>A0A3B0V467_9ZZZZ</name>
<reference evidence="11" key="1">
    <citation type="submission" date="2018-06" db="EMBL/GenBank/DDBJ databases">
        <authorList>
            <person name="Zhirakovskaya E."/>
        </authorList>
    </citation>
    <scope>NUCLEOTIDE SEQUENCE</scope>
</reference>
<organism evidence="11">
    <name type="scientific">hydrothermal vent metagenome</name>
    <dbReference type="NCBI Taxonomy" id="652676"/>
    <lineage>
        <taxon>unclassified sequences</taxon>
        <taxon>metagenomes</taxon>
        <taxon>ecological metagenomes</taxon>
    </lineage>
</organism>
<keyword evidence="3" id="KW-0349">Heme</keyword>
<dbReference type="AlphaFoldDB" id="A0A3B0V467"/>